<reference evidence="13 14" key="1">
    <citation type="journal article" date="2014" name="PLoS ONE">
        <title>Global Analysis of Gene Expression Profiles in Physic Nut (Jatropha curcas L.) Seedlings Exposed to Salt Stress.</title>
        <authorList>
            <person name="Zhang L."/>
            <person name="Zhang C."/>
            <person name="Wu P."/>
            <person name="Chen Y."/>
            <person name="Li M."/>
            <person name="Jiang H."/>
            <person name="Wu G."/>
        </authorList>
    </citation>
    <scope>NUCLEOTIDE SEQUENCE [LARGE SCALE GENOMIC DNA]</scope>
    <source>
        <strain evidence="14">cv. GZQX0401</strain>
        <tissue evidence="13">Young leaves</tissue>
    </source>
</reference>
<comment type="subcellular location">
    <subcellularLocation>
        <location evidence="2">Cytoplasm</location>
    </subcellularLocation>
</comment>
<name>A0A067LIN9_JATCU</name>
<keyword evidence="9" id="KW-0479">Metal-binding</keyword>
<dbReference type="InterPro" id="IPR007197">
    <property type="entry name" value="rSAM"/>
</dbReference>
<dbReference type="GO" id="GO:0051539">
    <property type="term" value="F:4 iron, 4 sulfur cluster binding"/>
    <property type="evidence" value="ECO:0007669"/>
    <property type="project" value="UniProtKB-KW"/>
</dbReference>
<evidence type="ECO:0000259" key="12">
    <source>
        <dbReference type="PROSITE" id="PS51918"/>
    </source>
</evidence>
<evidence type="ECO:0000256" key="11">
    <source>
        <dbReference type="ARBA" id="ARBA00023014"/>
    </source>
</evidence>
<dbReference type="PIRSF" id="PIRSF006004">
    <property type="entry name" value="CHP00048"/>
    <property type="match status" value="1"/>
</dbReference>
<dbReference type="Pfam" id="PF04055">
    <property type="entry name" value="Radical_SAM"/>
    <property type="match status" value="1"/>
</dbReference>
<feature type="domain" description="Radical SAM core" evidence="12">
    <location>
        <begin position="111"/>
        <end position="340"/>
    </location>
</feature>
<dbReference type="SFLD" id="SFLDG01062">
    <property type="entry name" value="methyltransferase_(Class_A)"/>
    <property type="match status" value="1"/>
</dbReference>
<organism evidence="13 14">
    <name type="scientific">Jatropha curcas</name>
    <name type="common">Barbados nut</name>
    <dbReference type="NCBI Taxonomy" id="180498"/>
    <lineage>
        <taxon>Eukaryota</taxon>
        <taxon>Viridiplantae</taxon>
        <taxon>Streptophyta</taxon>
        <taxon>Embryophyta</taxon>
        <taxon>Tracheophyta</taxon>
        <taxon>Spermatophyta</taxon>
        <taxon>Magnoliopsida</taxon>
        <taxon>eudicotyledons</taxon>
        <taxon>Gunneridae</taxon>
        <taxon>Pentapetalae</taxon>
        <taxon>rosids</taxon>
        <taxon>fabids</taxon>
        <taxon>Malpighiales</taxon>
        <taxon>Euphorbiaceae</taxon>
        <taxon>Crotonoideae</taxon>
        <taxon>Jatropheae</taxon>
        <taxon>Jatropha</taxon>
    </lineage>
</organism>
<dbReference type="GO" id="GO:0005737">
    <property type="term" value="C:cytoplasm"/>
    <property type="evidence" value="ECO:0007669"/>
    <property type="project" value="UniProtKB-SubCell"/>
</dbReference>
<dbReference type="GO" id="GO:0046872">
    <property type="term" value="F:metal ion binding"/>
    <property type="evidence" value="ECO:0007669"/>
    <property type="project" value="UniProtKB-KW"/>
</dbReference>
<evidence type="ECO:0000256" key="9">
    <source>
        <dbReference type="ARBA" id="ARBA00022723"/>
    </source>
</evidence>
<keyword evidence="10" id="KW-0408">Iron</keyword>
<keyword evidence="14" id="KW-1185">Reference proteome</keyword>
<dbReference type="NCBIfam" id="TIGR00048">
    <property type="entry name" value="rRNA_mod_RlmN"/>
    <property type="match status" value="1"/>
</dbReference>
<dbReference type="InterPro" id="IPR040072">
    <property type="entry name" value="Methyltransferase_A"/>
</dbReference>
<evidence type="ECO:0000256" key="5">
    <source>
        <dbReference type="ARBA" id="ARBA00022552"/>
    </source>
</evidence>
<evidence type="ECO:0000256" key="8">
    <source>
        <dbReference type="ARBA" id="ARBA00022691"/>
    </source>
</evidence>
<dbReference type="SUPFAM" id="SSF102114">
    <property type="entry name" value="Radical SAM enzymes"/>
    <property type="match status" value="1"/>
</dbReference>
<evidence type="ECO:0000256" key="3">
    <source>
        <dbReference type="ARBA" id="ARBA00022485"/>
    </source>
</evidence>
<dbReference type="EMBL" id="KK914251">
    <property type="protein sequence ID" value="KDP44495.1"/>
    <property type="molecule type" value="Genomic_DNA"/>
</dbReference>
<dbReference type="InterPro" id="IPR027492">
    <property type="entry name" value="RNA_MTrfase_RlmN"/>
</dbReference>
<evidence type="ECO:0000313" key="14">
    <source>
        <dbReference type="Proteomes" id="UP000027138"/>
    </source>
</evidence>
<keyword evidence="11" id="KW-0411">Iron-sulfur</keyword>
<dbReference type="InterPro" id="IPR004383">
    <property type="entry name" value="rRNA_lsu_MTrfase_RlmN/Cfr"/>
</dbReference>
<keyword evidence="7" id="KW-0808">Transferase</keyword>
<evidence type="ECO:0000256" key="1">
    <source>
        <dbReference type="ARBA" id="ARBA00001966"/>
    </source>
</evidence>
<keyword evidence="8" id="KW-0949">S-adenosyl-L-methionine</keyword>
<dbReference type="SFLD" id="SFLDF00275">
    <property type="entry name" value="adenosine_C2_methyltransferase"/>
    <property type="match status" value="1"/>
</dbReference>
<dbReference type="InterPro" id="IPR013785">
    <property type="entry name" value="Aldolase_TIM"/>
</dbReference>
<gene>
    <name evidence="13" type="ORF">JCGZ_16328</name>
</gene>
<protein>
    <recommendedName>
        <fullName evidence="12">Radical SAM core domain-containing protein</fullName>
    </recommendedName>
</protein>
<comment type="cofactor">
    <cofactor evidence="1">
        <name>[4Fe-4S] cluster</name>
        <dbReference type="ChEBI" id="CHEBI:49883"/>
    </cofactor>
</comment>
<dbReference type="AlphaFoldDB" id="A0A067LIN9"/>
<sequence length="372" mass="41475">MAVRSIFNAPDLRREFEEAGVSLHFIPFIWKYVIKNPNCEWNEIPDLPSAVYPLLQSKFKIFTSTLHSVIESNDGVTTKLLIKLQNGAFVEAVIMRYDTRLGKYGGKARPGGPRSTLCISSQVGCKMGCKFCATGSMGFKSNLSSGEIVEQLVHASYLSQIRNVVFMGMGEPLNNYAALVEAIRVMLGSPFQLSPKRITVSTVGVIHAINKLHRDLPGLNLAVSLHAPVHDIRCHIMPAARAFPLEKLMDTLQVYQKNSQQRIFIEYIMLDGVNDEEQHANQLGKLLETFEVVVNLIPFNPIGSLSKFRTSSEEKVSRFQTILRGVYNIRTTVRKEMGQDISGACGQLVVNLPDRRSAKGIDVLTDIEDLHL</sequence>
<dbReference type="InterPro" id="IPR058240">
    <property type="entry name" value="rSAM_sf"/>
</dbReference>
<accession>A0A067LIN9</accession>
<dbReference type="PANTHER" id="PTHR30544">
    <property type="entry name" value="23S RRNA METHYLTRANSFERASE"/>
    <property type="match status" value="1"/>
</dbReference>
<evidence type="ECO:0000256" key="2">
    <source>
        <dbReference type="ARBA" id="ARBA00004496"/>
    </source>
</evidence>
<keyword evidence="6" id="KW-0489">Methyltransferase</keyword>
<evidence type="ECO:0000256" key="7">
    <source>
        <dbReference type="ARBA" id="ARBA00022679"/>
    </source>
</evidence>
<dbReference type="PANTHER" id="PTHR30544:SF8">
    <property type="entry name" value="RADICAL SAM SUPERFAMILY PROTEIN"/>
    <property type="match status" value="1"/>
</dbReference>
<dbReference type="GO" id="GO:0070475">
    <property type="term" value="P:rRNA base methylation"/>
    <property type="evidence" value="ECO:0007669"/>
    <property type="project" value="InterPro"/>
</dbReference>
<keyword evidence="3" id="KW-0004">4Fe-4S</keyword>
<dbReference type="Gene3D" id="3.20.20.70">
    <property type="entry name" value="Aldolase class I"/>
    <property type="match status" value="1"/>
</dbReference>
<dbReference type="OrthoDB" id="204498at2759"/>
<evidence type="ECO:0000313" key="13">
    <source>
        <dbReference type="EMBL" id="KDP44495.1"/>
    </source>
</evidence>
<dbReference type="GO" id="GO:0030488">
    <property type="term" value="P:tRNA methylation"/>
    <property type="evidence" value="ECO:0007669"/>
    <property type="project" value="InterPro"/>
</dbReference>
<dbReference type="PROSITE" id="PS51918">
    <property type="entry name" value="RADICAL_SAM"/>
    <property type="match status" value="1"/>
</dbReference>
<keyword evidence="5" id="KW-0698">rRNA processing</keyword>
<evidence type="ECO:0000256" key="6">
    <source>
        <dbReference type="ARBA" id="ARBA00022603"/>
    </source>
</evidence>
<evidence type="ECO:0000256" key="10">
    <source>
        <dbReference type="ARBA" id="ARBA00023004"/>
    </source>
</evidence>
<proteinExistence type="predicted"/>
<dbReference type="GO" id="GO:0008173">
    <property type="term" value="F:RNA methyltransferase activity"/>
    <property type="evidence" value="ECO:0007669"/>
    <property type="project" value="InterPro"/>
</dbReference>
<evidence type="ECO:0000256" key="4">
    <source>
        <dbReference type="ARBA" id="ARBA00022490"/>
    </source>
</evidence>
<dbReference type="Proteomes" id="UP000027138">
    <property type="component" value="Unassembled WGS sequence"/>
</dbReference>
<dbReference type="SFLD" id="SFLDS00029">
    <property type="entry name" value="Radical_SAM"/>
    <property type="match status" value="1"/>
</dbReference>
<dbReference type="FunFam" id="3.20.20.70:FF:000164">
    <property type="entry name" value="23S rRNA methyltransferase"/>
    <property type="match status" value="1"/>
</dbReference>
<keyword evidence="4" id="KW-0963">Cytoplasm</keyword>
<dbReference type="CDD" id="cd01335">
    <property type="entry name" value="Radical_SAM"/>
    <property type="match status" value="1"/>
</dbReference>